<dbReference type="CDD" id="cd07723">
    <property type="entry name" value="hydroxyacylglutathione_hydrolase_MBL-fold"/>
    <property type="match status" value="1"/>
</dbReference>
<keyword evidence="10" id="KW-1185">Reference proteome</keyword>
<dbReference type="InterPro" id="IPR050110">
    <property type="entry name" value="Glyoxalase_II_hydrolase"/>
</dbReference>
<comment type="subunit">
    <text evidence="7">Monomer.</text>
</comment>
<keyword evidence="6 7" id="KW-0862">Zinc</keyword>
<organism evidence="9 10">
    <name type="scientific">Advenella faeciporci</name>
    <dbReference type="NCBI Taxonomy" id="797535"/>
    <lineage>
        <taxon>Bacteria</taxon>
        <taxon>Pseudomonadati</taxon>
        <taxon>Pseudomonadota</taxon>
        <taxon>Betaproteobacteria</taxon>
        <taxon>Burkholderiales</taxon>
        <taxon>Alcaligenaceae</taxon>
    </lineage>
</organism>
<proteinExistence type="inferred from homology"/>
<dbReference type="Gene3D" id="3.60.15.10">
    <property type="entry name" value="Ribonuclease Z/Hydroxyacylglutathione hydrolase-like"/>
    <property type="match status" value="1"/>
</dbReference>
<dbReference type="GO" id="GO:0019243">
    <property type="term" value="P:methylglyoxal catabolic process to D-lactate via S-lactoyl-glutathione"/>
    <property type="evidence" value="ECO:0007669"/>
    <property type="project" value="UniProtKB-UniRule"/>
</dbReference>
<dbReference type="RefSeq" id="WP_189385735.1">
    <property type="nucleotide sequence ID" value="NZ_BAABFY010000048.1"/>
</dbReference>
<dbReference type="PANTHER" id="PTHR43705:SF1">
    <property type="entry name" value="HYDROXYACYLGLUTATHIONE HYDROLASE GLOB"/>
    <property type="match status" value="1"/>
</dbReference>
<protein>
    <recommendedName>
        <fullName evidence="7">Hydroxyacylglutathione hydrolase</fullName>
        <ecNumber evidence="7">3.1.2.6</ecNumber>
    </recommendedName>
    <alternativeName>
        <fullName evidence="7">Glyoxalase II</fullName>
        <shortName evidence="7">Glx II</shortName>
    </alternativeName>
</protein>
<feature type="binding site" evidence="7">
    <location>
        <position position="59"/>
    </location>
    <ligand>
        <name>Zn(2+)</name>
        <dbReference type="ChEBI" id="CHEBI:29105"/>
        <label>2</label>
    </ligand>
</feature>
<comment type="similarity">
    <text evidence="3 7">Belongs to the metallo-beta-lactamase superfamily. Glyoxalase II family.</text>
</comment>
<feature type="binding site" evidence="7">
    <location>
        <position position="134"/>
    </location>
    <ligand>
        <name>Zn(2+)</name>
        <dbReference type="ChEBI" id="CHEBI:29105"/>
        <label>1</label>
    </ligand>
</feature>
<evidence type="ECO:0000313" key="9">
    <source>
        <dbReference type="EMBL" id="GGW93111.1"/>
    </source>
</evidence>
<feature type="binding site" evidence="7">
    <location>
        <position position="172"/>
    </location>
    <ligand>
        <name>Zn(2+)</name>
        <dbReference type="ChEBI" id="CHEBI:29105"/>
        <label>2</label>
    </ligand>
</feature>
<dbReference type="InterPro" id="IPR017782">
    <property type="entry name" value="Hydroxyacylglutathione_Hdrlase"/>
</dbReference>
<dbReference type="InterPro" id="IPR036866">
    <property type="entry name" value="RibonucZ/Hydroxyglut_hydro"/>
</dbReference>
<gene>
    <name evidence="7 9" type="primary">gloB</name>
    <name evidence="9" type="ORF">GCM10011450_23900</name>
</gene>
<name>A0A918JP39_9BURK</name>
<dbReference type="AlphaFoldDB" id="A0A918JP39"/>
<dbReference type="HAMAP" id="MF_01374">
    <property type="entry name" value="Glyoxalase_2"/>
    <property type="match status" value="1"/>
</dbReference>
<feature type="binding site" evidence="7">
    <location>
        <position position="54"/>
    </location>
    <ligand>
        <name>Zn(2+)</name>
        <dbReference type="ChEBI" id="CHEBI:29105"/>
        <label>1</label>
    </ligand>
</feature>
<evidence type="ECO:0000313" key="10">
    <source>
        <dbReference type="Proteomes" id="UP000608345"/>
    </source>
</evidence>
<dbReference type="GO" id="GO:0017001">
    <property type="term" value="P:antibiotic catabolic process"/>
    <property type="evidence" value="ECO:0007669"/>
    <property type="project" value="InterPro"/>
</dbReference>
<evidence type="ECO:0000259" key="8">
    <source>
        <dbReference type="SMART" id="SM00849"/>
    </source>
</evidence>
<dbReference type="InterPro" id="IPR035680">
    <property type="entry name" value="Clx_II_MBL"/>
</dbReference>
<feature type="domain" description="Metallo-beta-lactamase" evidence="8">
    <location>
        <begin position="13"/>
        <end position="172"/>
    </location>
</feature>
<dbReference type="NCBIfam" id="TIGR03413">
    <property type="entry name" value="GSH_gloB"/>
    <property type="match status" value="1"/>
</dbReference>
<comment type="function">
    <text evidence="7">Thiolesterase that catalyzes the hydrolysis of S-D-lactoyl-glutathione to form glutathione and D-lactic acid.</text>
</comment>
<evidence type="ECO:0000256" key="6">
    <source>
        <dbReference type="ARBA" id="ARBA00022833"/>
    </source>
</evidence>
<feature type="binding site" evidence="7">
    <location>
        <position position="112"/>
    </location>
    <ligand>
        <name>Zn(2+)</name>
        <dbReference type="ChEBI" id="CHEBI:29105"/>
        <label>1</label>
    </ligand>
</feature>
<dbReference type="EMBL" id="BMYS01000019">
    <property type="protein sequence ID" value="GGW93111.1"/>
    <property type="molecule type" value="Genomic_DNA"/>
</dbReference>
<feature type="binding site" evidence="7">
    <location>
        <position position="56"/>
    </location>
    <ligand>
        <name>Zn(2+)</name>
        <dbReference type="ChEBI" id="CHEBI:29105"/>
        <label>1</label>
    </ligand>
</feature>
<evidence type="ECO:0000256" key="5">
    <source>
        <dbReference type="ARBA" id="ARBA00022801"/>
    </source>
</evidence>
<dbReference type="InterPro" id="IPR001279">
    <property type="entry name" value="Metallo-B-lactamas"/>
</dbReference>
<dbReference type="Pfam" id="PF00753">
    <property type="entry name" value="Lactamase_B"/>
    <property type="match status" value="1"/>
</dbReference>
<comment type="pathway">
    <text evidence="2 7">Secondary metabolite metabolism; methylglyoxal degradation; (R)-lactate from methylglyoxal: step 2/2.</text>
</comment>
<comment type="cofactor">
    <cofactor evidence="7">
        <name>Zn(2+)</name>
        <dbReference type="ChEBI" id="CHEBI:29105"/>
    </cofactor>
    <text evidence="7">Binds 2 Zn(2+) ions per subunit.</text>
</comment>
<dbReference type="PIRSF" id="PIRSF005457">
    <property type="entry name" value="Glx"/>
    <property type="match status" value="1"/>
</dbReference>
<dbReference type="GO" id="GO:0008800">
    <property type="term" value="F:beta-lactamase activity"/>
    <property type="evidence" value="ECO:0007669"/>
    <property type="project" value="InterPro"/>
</dbReference>
<evidence type="ECO:0000256" key="4">
    <source>
        <dbReference type="ARBA" id="ARBA00022723"/>
    </source>
</evidence>
<keyword evidence="5 7" id="KW-0378">Hydrolase</keyword>
<sequence length="260" mass="28754">MTCKILPISAFNDNYIWIIVQGDNAVVIDPGQAEPVLKVLRAQNLNLRAILVTHHHADHVGGIAGLREHTSAKVYGPATESIPFCDVPLQEGDRIGIDGFSWSLSVLEVPGHTLGHIAYYGDINPNEPVLFCGDTLFATGCGRIFEGNSTQMYQSIDKFRKLPQNTLVFCAHEYTLGNIEWALAVEESNPDLQQWSQEARVIRSQQKPTVPTTVGHELKTNPFMRVECESVINAAQGKAGRSLNAPDEVFAVLRDWKNSF</sequence>
<feature type="binding site" evidence="7">
    <location>
        <position position="58"/>
    </location>
    <ligand>
        <name>Zn(2+)</name>
        <dbReference type="ChEBI" id="CHEBI:29105"/>
        <label>2</label>
    </ligand>
</feature>
<dbReference type="PROSITE" id="PS00743">
    <property type="entry name" value="BETA_LACTAMASE_B_1"/>
    <property type="match status" value="1"/>
</dbReference>
<dbReference type="Proteomes" id="UP000608345">
    <property type="component" value="Unassembled WGS sequence"/>
</dbReference>
<accession>A0A918JP39</accession>
<dbReference type="SUPFAM" id="SSF56281">
    <property type="entry name" value="Metallo-hydrolase/oxidoreductase"/>
    <property type="match status" value="1"/>
</dbReference>
<dbReference type="InterPro" id="IPR032282">
    <property type="entry name" value="HAGH_C"/>
</dbReference>
<evidence type="ECO:0000256" key="1">
    <source>
        <dbReference type="ARBA" id="ARBA00001623"/>
    </source>
</evidence>
<dbReference type="InterPro" id="IPR001018">
    <property type="entry name" value="Beta-lactamase_class-B_CS"/>
</dbReference>
<keyword evidence="4 7" id="KW-0479">Metal-binding</keyword>
<evidence type="ECO:0000256" key="2">
    <source>
        <dbReference type="ARBA" id="ARBA00004963"/>
    </source>
</evidence>
<comment type="catalytic activity">
    <reaction evidence="1 7">
        <text>an S-(2-hydroxyacyl)glutathione + H2O = a 2-hydroxy carboxylate + glutathione + H(+)</text>
        <dbReference type="Rhea" id="RHEA:21864"/>
        <dbReference type="ChEBI" id="CHEBI:15377"/>
        <dbReference type="ChEBI" id="CHEBI:15378"/>
        <dbReference type="ChEBI" id="CHEBI:57925"/>
        <dbReference type="ChEBI" id="CHEBI:58896"/>
        <dbReference type="ChEBI" id="CHEBI:71261"/>
        <dbReference type="EC" id="3.1.2.6"/>
    </reaction>
</comment>
<evidence type="ECO:0000256" key="7">
    <source>
        <dbReference type="HAMAP-Rule" id="MF_01374"/>
    </source>
</evidence>
<reference evidence="9" key="2">
    <citation type="submission" date="2020-09" db="EMBL/GenBank/DDBJ databases">
        <authorList>
            <person name="Sun Q."/>
            <person name="Kim S."/>
        </authorList>
    </citation>
    <scope>NUCLEOTIDE SEQUENCE</scope>
    <source>
        <strain evidence="9">KCTC 23732</strain>
    </source>
</reference>
<comment type="caution">
    <text evidence="9">The sequence shown here is derived from an EMBL/GenBank/DDBJ whole genome shotgun (WGS) entry which is preliminary data.</text>
</comment>
<dbReference type="Pfam" id="PF16123">
    <property type="entry name" value="HAGH_C"/>
    <property type="match status" value="1"/>
</dbReference>
<dbReference type="GO" id="GO:0008270">
    <property type="term" value="F:zinc ion binding"/>
    <property type="evidence" value="ECO:0007669"/>
    <property type="project" value="InterPro"/>
</dbReference>
<evidence type="ECO:0000256" key="3">
    <source>
        <dbReference type="ARBA" id="ARBA00006759"/>
    </source>
</evidence>
<dbReference type="SMART" id="SM00849">
    <property type="entry name" value="Lactamase_B"/>
    <property type="match status" value="1"/>
</dbReference>
<dbReference type="EC" id="3.1.2.6" evidence="7"/>
<dbReference type="GO" id="GO:0004416">
    <property type="term" value="F:hydroxyacylglutathione hydrolase activity"/>
    <property type="evidence" value="ECO:0007669"/>
    <property type="project" value="UniProtKB-UniRule"/>
</dbReference>
<dbReference type="PANTHER" id="PTHR43705">
    <property type="entry name" value="HYDROXYACYLGLUTATHIONE HYDROLASE"/>
    <property type="match status" value="1"/>
</dbReference>
<reference evidence="9" key="1">
    <citation type="journal article" date="2014" name="Int. J. Syst. Evol. Microbiol.">
        <title>Complete genome sequence of Corynebacterium casei LMG S-19264T (=DSM 44701T), isolated from a smear-ripened cheese.</title>
        <authorList>
            <consortium name="US DOE Joint Genome Institute (JGI-PGF)"/>
            <person name="Walter F."/>
            <person name="Albersmeier A."/>
            <person name="Kalinowski J."/>
            <person name="Ruckert C."/>
        </authorList>
    </citation>
    <scope>NUCLEOTIDE SEQUENCE</scope>
    <source>
        <strain evidence="9">KCTC 23732</strain>
    </source>
</reference>
<feature type="binding site" evidence="7">
    <location>
        <position position="134"/>
    </location>
    <ligand>
        <name>Zn(2+)</name>
        <dbReference type="ChEBI" id="CHEBI:29105"/>
        <label>2</label>
    </ligand>
</feature>